<keyword evidence="2 5" id="KW-0812">Transmembrane</keyword>
<dbReference type="InterPro" id="IPR049453">
    <property type="entry name" value="Memb_transporter_dom"/>
</dbReference>
<feature type="transmembrane region" description="Helical" evidence="5">
    <location>
        <begin position="39"/>
        <end position="60"/>
    </location>
</feature>
<comment type="caution">
    <text evidence="7">The sequence shown here is derived from an EMBL/GenBank/DDBJ whole genome shotgun (WGS) entry which is preliminary data.</text>
</comment>
<feature type="transmembrane region" description="Helical" evidence="5">
    <location>
        <begin position="91"/>
        <end position="110"/>
    </location>
</feature>
<protein>
    <submittedName>
        <fullName evidence="7">Uncharacterized membrane protein YgaE (UPF0421/DUF939 family)</fullName>
    </submittedName>
</protein>
<feature type="transmembrane region" description="Helical" evidence="5">
    <location>
        <begin position="116"/>
        <end position="133"/>
    </location>
</feature>
<proteinExistence type="predicted"/>
<evidence type="ECO:0000256" key="1">
    <source>
        <dbReference type="ARBA" id="ARBA00004141"/>
    </source>
</evidence>
<evidence type="ECO:0000256" key="3">
    <source>
        <dbReference type="ARBA" id="ARBA00022989"/>
    </source>
</evidence>
<reference evidence="7 8" key="1">
    <citation type="submission" date="2020-08" db="EMBL/GenBank/DDBJ databases">
        <title>Sequencing the genomes of 1000 actinobacteria strains.</title>
        <authorList>
            <person name="Klenk H.-P."/>
        </authorList>
    </citation>
    <scope>NUCLEOTIDE SEQUENCE [LARGE SCALE GENOMIC DNA]</scope>
    <source>
        <strain evidence="7 8">DSM 23974</strain>
    </source>
</reference>
<accession>A0A7W7GQK4</accession>
<sequence>MEERLSTATGTVPHVASQPVRDRITTFLRRRWRAGLRRASQSVGQAAVTALAAVGAFWFAQAVLGHAEPLFAATALLVALGFTRGPRMRRVIEVSVGCTLGILIGDLLMLTLGRGMWQAVVVLFVSLMIARFLDPGAIFTTQMSLQSVLVVLLPSSADGPFSRSADAVVGVCFALLVTFLTPHDTRRGALHGLRSLYSPMVSVLRDLSTALRENESRTAWMALVSSRGTQAVIDDLRGELKQSREVTRYSPIERRRREYIRDVGTAVDRSDLAVRSLRIVARRVVSLIDHARLDDDATERLAAWFDEAADAVEVLHRSLGEPGAAGRHQALAGARDALGAAAARLDPARLGGGSVHGEALIMLLRPMIVDLMEATGARHEDAVACLPAL</sequence>
<keyword evidence="3 5" id="KW-1133">Transmembrane helix</keyword>
<name>A0A7W7GQK4_9MICC</name>
<organism evidence="7 8">
    <name type="scientific">Micrococcus cohnii</name>
    <dbReference type="NCBI Taxonomy" id="993416"/>
    <lineage>
        <taxon>Bacteria</taxon>
        <taxon>Bacillati</taxon>
        <taxon>Actinomycetota</taxon>
        <taxon>Actinomycetes</taxon>
        <taxon>Micrococcales</taxon>
        <taxon>Micrococcaceae</taxon>
        <taxon>Micrococcus</taxon>
    </lineage>
</organism>
<dbReference type="Proteomes" id="UP000540191">
    <property type="component" value="Unassembled WGS sequence"/>
</dbReference>
<feature type="domain" description="Integral membrane bound transporter" evidence="6">
    <location>
        <begin position="58"/>
        <end position="177"/>
    </location>
</feature>
<keyword evidence="4 5" id="KW-0472">Membrane</keyword>
<comment type="subcellular location">
    <subcellularLocation>
        <location evidence="1">Membrane</location>
        <topology evidence="1">Multi-pass membrane protein</topology>
    </subcellularLocation>
</comment>
<dbReference type="Pfam" id="PF13515">
    <property type="entry name" value="FUSC_2"/>
    <property type="match status" value="1"/>
</dbReference>
<evidence type="ECO:0000313" key="7">
    <source>
        <dbReference type="EMBL" id="MBB4736361.1"/>
    </source>
</evidence>
<dbReference type="AlphaFoldDB" id="A0A7W7GQK4"/>
<dbReference type="EMBL" id="JACHNA010000001">
    <property type="protein sequence ID" value="MBB4736361.1"/>
    <property type="molecule type" value="Genomic_DNA"/>
</dbReference>
<gene>
    <name evidence="7" type="ORF">HDA30_001869</name>
</gene>
<evidence type="ECO:0000256" key="5">
    <source>
        <dbReference type="SAM" id="Phobius"/>
    </source>
</evidence>
<dbReference type="GO" id="GO:0016020">
    <property type="term" value="C:membrane"/>
    <property type="evidence" value="ECO:0007669"/>
    <property type="project" value="UniProtKB-SubCell"/>
</dbReference>
<evidence type="ECO:0000313" key="8">
    <source>
        <dbReference type="Proteomes" id="UP000540191"/>
    </source>
</evidence>
<evidence type="ECO:0000259" key="6">
    <source>
        <dbReference type="Pfam" id="PF13515"/>
    </source>
</evidence>
<evidence type="ECO:0000256" key="4">
    <source>
        <dbReference type="ARBA" id="ARBA00023136"/>
    </source>
</evidence>
<keyword evidence="8" id="KW-1185">Reference proteome</keyword>
<dbReference type="RefSeq" id="WP_184241967.1">
    <property type="nucleotide sequence ID" value="NZ_JACHNA010000001.1"/>
</dbReference>
<evidence type="ECO:0000256" key="2">
    <source>
        <dbReference type="ARBA" id="ARBA00022692"/>
    </source>
</evidence>